<dbReference type="Pfam" id="PF03011">
    <property type="entry name" value="PFEMP"/>
    <property type="match status" value="2"/>
</dbReference>
<name>W7JMM4_PLAFA</name>
<evidence type="ECO:0000256" key="1">
    <source>
        <dbReference type="SAM" id="MobiDB-lite"/>
    </source>
</evidence>
<dbReference type="Gene3D" id="1.10.1900.40">
    <property type="entry name" value="Acidic terminal segments, variant surface antigen of PfEMP1"/>
    <property type="match status" value="2"/>
</dbReference>
<dbReference type="InterPro" id="IPR006456">
    <property type="entry name" value="ZF_HD_homeobox_Cys/His_dimer"/>
</dbReference>
<feature type="compositionally biased region" description="Low complexity" evidence="1">
    <location>
        <begin position="1467"/>
        <end position="1482"/>
    </location>
</feature>
<dbReference type="Gene3D" id="1.20.58.830">
    <property type="match status" value="4"/>
</dbReference>
<feature type="compositionally biased region" description="Basic and acidic residues" evidence="1">
    <location>
        <begin position="2091"/>
        <end position="2104"/>
    </location>
</feature>
<feature type="compositionally biased region" description="Acidic residues" evidence="1">
    <location>
        <begin position="2112"/>
        <end position="2126"/>
    </location>
</feature>
<dbReference type="GO" id="GO:0046789">
    <property type="term" value="F:host cell surface receptor binding"/>
    <property type="evidence" value="ECO:0007669"/>
    <property type="project" value="InterPro"/>
</dbReference>
<dbReference type="InterPro" id="IPR042202">
    <property type="entry name" value="Duffy-ag-bd_sf"/>
</dbReference>
<dbReference type="FunFam" id="1.10.1900.40:FF:000005">
    <property type="entry name" value="Erythrocyte membrane protein 1, PfEMP1"/>
    <property type="match status" value="1"/>
</dbReference>
<gene>
    <name evidence="3" type="ORF">C923_03175</name>
</gene>
<feature type="region of interest" description="Disordered" evidence="1">
    <location>
        <begin position="1194"/>
        <end position="1216"/>
    </location>
</feature>
<feature type="region of interest" description="Disordered" evidence="1">
    <location>
        <begin position="2091"/>
        <end position="2196"/>
    </location>
</feature>
<feature type="compositionally biased region" description="Acidic residues" evidence="1">
    <location>
        <begin position="1286"/>
        <end position="1309"/>
    </location>
</feature>
<evidence type="ECO:0000259" key="2">
    <source>
        <dbReference type="PROSITE" id="PS51523"/>
    </source>
</evidence>
<feature type="compositionally biased region" description="Low complexity" evidence="1">
    <location>
        <begin position="2327"/>
        <end position="2340"/>
    </location>
</feature>
<protein>
    <recommendedName>
        <fullName evidence="2">ZF-HD dimerization-type domain-containing protein</fullName>
    </recommendedName>
</protein>
<feature type="compositionally biased region" description="Polar residues" evidence="1">
    <location>
        <begin position="2127"/>
        <end position="2142"/>
    </location>
</feature>
<feature type="region of interest" description="Disordered" evidence="1">
    <location>
        <begin position="1268"/>
        <end position="1357"/>
    </location>
</feature>
<dbReference type="Proteomes" id="UP000030697">
    <property type="component" value="Unassembled WGS sequence"/>
</dbReference>
<dbReference type="InterPro" id="IPR054595">
    <property type="entry name" value="DBL_C"/>
</dbReference>
<feature type="compositionally biased region" description="Low complexity" evidence="1">
    <location>
        <begin position="2152"/>
        <end position="2164"/>
    </location>
</feature>
<feature type="compositionally biased region" description="Basic and acidic residues" evidence="1">
    <location>
        <begin position="1310"/>
        <end position="1324"/>
    </location>
</feature>
<dbReference type="Gene3D" id="1.20.58.1930">
    <property type="match status" value="1"/>
</dbReference>
<dbReference type="Pfam" id="PF18562">
    <property type="entry name" value="CIDR1_gamma"/>
    <property type="match status" value="1"/>
</dbReference>
<feature type="region of interest" description="Disordered" evidence="1">
    <location>
        <begin position="395"/>
        <end position="414"/>
    </location>
</feature>
<evidence type="ECO:0000313" key="4">
    <source>
        <dbReference type="Proteomes" id="UP000030697"/>
    </source>
</evidence>
<dbReference type="FunFam" id="1.20.58.1930:FF:000001">
    <property type="entry name" value="Erythrocyte membrane protein 1, PfEMP1"/>
    <property type="match status" value="1"/>
</dbReference>
<sequence length="2648" mass="301760">MAPTSGGESARDVLEEYGEKIQQQATINANPYKKYLRANLEEATYPKDEKAIGTTPKDPCQLVEYYYNKRVNKDGGGNGNPCKELSGKTFENPFSDTLGGQCTDSKMRSDGIGACAPYRRLHLCHHNLEKITDTTSMTTHDLLLEVCMAAKYEGNSIKTYYPQHQHKYRDSQLCTVLARSFADIGDIVRGRDPFYGNPQEKDQRKQLDKNLKKIFAKIHKKLVKKNGAKELQERYQDTKNYFQLREDWWNANRQQVWKALTCDAPESAQYFRHTCGSGKTATQGKCRCNDDQVPTYFDYVPQFLRWFEEWAEDFCRLRKHKLEDAKNKCRGKNGEEKYCDLNRYDCEKTASGEKKFVEGAGCKDCHFSCAHFVKWIDNQKLEFLKQKEKYETEISVGGGGSAGGSRRQKRSTKSETYEGYDKDFYDILKKSAYNNVDKFLEKLNEEDVCTKNNEIEEGGQIDFKTVNSGSAKKGDDSNKTFYRTTYCEACPWCGAKKVNGQNGKGKWTAKKETCESAEKKIYNDQKKTNIPILTGDNEKFGIYEKYSKFCESVKNTANGATPTANGGGQIKKWECYYESVNNDNCVQGEWKDFKKDQKVTSYNAFFWDWVHDMLHDSVEWKTELSKCINNNTNGKTCKKNKCNDKCKCYESWAQQKEKEWGNIKNHFGKQDFVSTGPLGKFGYDFVLKYVLDKKELLQNIKDTHVDADDIKRIEALLKETGVDASGGASGGRGGVGGSGGENKNTKIDKFLREELDDATKCKNCQEPQQSLGRSLNPRVVDDDDSPKKRDKRTNPCYSDATTEYDVLAEKVAETLQVEAQKQLDRNGSRNALRSDASKGEYRKRVKPQELSNICKISDDHSNDERNTGEPCTGKDKTRFDIGTEWKHKTEINMTDEYAYMPPRREHMCTSNLENLDVGDVTNNGNVNDTFLGNVLLEANYEAKKIKDVYQENMRSRGQNEKNGLNNEKTVCRAIRYSFADLGDIIRGRDLYLGDKGEKKKLEEKLKKYFKKIHSGLSNNGVNSRYKDPKGDFFQLREDWWEANREKVWEAMKYHIKDFKVTSGDKSRSSHCGYSDHTPLDDYIPQRLRWMTEWAEWFCKMQSQEYENLETQCMTCKNNRTKCTQGDNDCTTCDKQCKLYGEKIKKWRKQWEQMYIKYTLSYLEAKHPHTGFVFGDASPDYQLMVDFLTQLIQQSDGGKDGAGNTTVSPTNPNTPYETAAGYIHQELWRTVGCDTQTKFCFGDNNYAFKETPHEYEVACKCKERPQQEDKSAARADLSPRAPSAGGDESENDESEDDLDEGEEEEEEEEEKKEPEENVEDGKHNEEEEETREDVQEESQEPDTGSSTEEGSPPTDDVKVCETVEEALKDDLSEACKQKYQYGKEKFPNWKCIPSGNNTTTSSGSGNTTSSSGPTSGGSGDTTGSSGSICVPPRRRKLYVGGLTKWADKVGNTETQSQAGDSSQGNGVSTSPAPTSASTSSPSPKGDALLTAFVESAAVETFFLWDRYKKEKKPQGVGAGLGLSHVQEVSPPSENPQTLLQTGVIPPEFLRQMFYTLGDYRDILFSGDKDEKSSTYNDIINGDKEIQEREKTIKEKITNFFQNGDKNPKTLWQTFGPSIWEGMVCALAYNTDTRQVDPKVKKALLEKGTPQSNGQQDYTYEKVVLKEDKNSGENTPLSKFVERPPYFRYLEEWGETFCKKRKGMLENIKKECMKDRTIGSTGKKVQKCSCYGEDCEDNLPENPSTFKDILCPGCGRHCSFYKKWIKIKKDEYEKQKEIYKEQKRKVEKNNGFCTKLKENCTDAEAFLNRLKNGPCKKENGKDNQEDEIDFGDVNGKTFQHTEYCAPCSEFKINCKENGKCKSSLNEKCQGKITVDRFDTMGEEPQEVVMRVSDSNTTGFGDLNEACEHANIFEGIKENKWECRKVCGYVVCKPEQGNENENKSQILLFNALLKRWVEYFLEDYKKIKHKISHCTKTDQGSTCQNKCENKCKCVEKWIEKKRTEWKEIKERFNEQYKSNGSHDDNVRSVLETMIPKIAAANGKENVTQLSDLDALEKSLGCNCANHSHKSENSEKSDIIDCMLNKLEEKAKKCEEKHQASGENKNQECVDSSTPVEEDEEEELLEEDEQNTVGKQQPSFCPQTPAQPEDEDACKAATTAPEETASPPADSPPVKPAQAPAEPPAAPIPRPQPQPPTQLLDDPLLKTALMSSTIMWSIGIGFAAFTYFYLKKKTKSSVGNLFQILHIPKSDYDIPTKLSPNRYIPYTSGKYRGKRYIYLEGDSGTDSGYTDHYSDITSSSESEYEELDINDIYAPRAPKYKTLIEVVLEPSGNNTTASGNNTPSDTQNDIQSDDIPHSNKFTDNEWNTLKDEFISNMLQGEPKDVPNDYKSGDIPFNTQPNTLYFDKPEEKPFIMSIHDRDLYSGEEYNYNINMSTNSMDDPKHVSNNVYSGIDLINDALNGDYDIYDEMLKRKENELFGTNHVKQTSIHSVAKLTNSDPIHNQLELFHKWLDRHRDMCEKWENHHERLAKLKEEWENETHSGNTHPSDSNKTLNTDVSIQIHMDNPKPINEFTNMDTYPNNSSMDTILDDLDKYNDPYYDVQDDIYYDVNDHDASTVDTNAMDIPSKVQIEMDVNTKLVKEKYPISDVWDI</sequence>
<accession>W7JMM4</accession>
<organism evidence="3 4">
    <name type="scientific">Plasmodium falciparum UGT5.1</name>
    <dbReference type="NCBI Taxonomy" id="1237627"/>
    <lineage>
        <taxon>Eukaryota</taxon>
        <taxon>Sar</taxon>
        <taxon>Alveolata</taxon>
        <taxon>Apicomplexa</taxon>
        <taxon>Aconoidasida</taxon>
        <taxon>Haemosporida</taxon>
        <taxon>Plasmodiidae</taxon>
        <taxon>Plasmodium</taxon>
        <taxon>Plasmodium (Laverania)</taxon>
    </lineage>
</organism>
<feature type="compositionally biased region" description="Gly residues" evidence="1">
    <location>
        <begin position="727"/>
        <end position="740"/>
    </location>
</feature>
<dbReference type="FunFam" id="1.20.58.830:FF:000003">
    <property type="entry name" value="Erythrocyte membrane protein 1, PfEMP1"/>
    <property type="match status" value="1"/>
</dbReference>
<feature type="region of interest" description="Disordered" evidence="1">
    <location>
        <begin position="761"/>
        <end position="797"/>
    </location>
</feature>
<feature type="compositionally biased region" description="Low complexity" evidence="1">
    <location>
        <begin position="1393"/>
        <end position="1412"/>
    </location>
</feature>
<dbReference type="PROSITE" id="PS51523">
    <property type="entry name" value="ZF_HD_DIMER"/>
    <property type="match status" value="1"/>
</dbReference>
<dbReference type="InterPro" id="IPR004258">
    <property type="entry name" value="DBL"/>
</dbReference>
<dbReference type="FunFam" id="1.20.1310.20:FF:000001">
    <property type="entry name" value="Erythrocyte membrane protein 1, PfEMP1"/>
    <property type="match status" value="1"/>
</dbReference>
<dbReference type="Gene3D" id="1.20.1310.20">
    <property type="entry name" value="Duffy-antigen binding domain"/>
    <property type="match status" value="3"/>
</dbReference>
<feature type="region of interest" description="Disordered" evidence="1">
    <location>
        <begin position="1452"/>
        <end position="1483"/>
    </location>
</feature>
<proteinExistence type="predicted"/>
<feature type="domain" description="ZF-HD dimerization-type" evidence="2">
    <location>
        <begin position="1707"/>
        <end position="1762"/>
    </location>
</feature>
<feature type="region of interest" description="Disordered" evidence="1">
    <location>
        <begin position="820"/>
        <end position="876"/>
    </location>
</feature>
<feature type="region of interest" description="Disordered" evidence="1">
    <location>
        <begin position="1385"/>
        <end position="1432"/>
    </location>
</feature>
<feature type="region of interest" description="Disordered" evidence="1">
    <location>
        <begin position="2327"/>
        <end position="2358"/>
    </location>
</feature>
<dbReference type="Pfam" id="PF22672">
    <property type="entry name" value="DBL_C"/>
    <property type="match status" value="2"/>
</dbReference>
<dbReference type="FunFam" id="1.10.1900.40:FF:000001">
    <property type="entry name" value="Erythrocyte membrane protein 1"/>
    <property type="match status" value="1"/>
</dbReference>
<feature type="compositionally biased region" description="Pro residues" evidence="1">
    <location>
        <begin position="2165"/>
        <end position="2192"/>
    </location>
</feature>
<dbReference type="OrthoDB" id="378917at2759"/>
<reference evidence="3 4" key="1">
    <citation type="submission" date="2013-02" db="EMBL/GenBank/DDBJ databases">
        <title>The Genome Sequence of Plasmodium falciparum UGT5.1.</title>
        <authorList>
            <consortium name="The Broad Institute Genome Sequencing Platform"/>
            <consortium name="The Broad Institute Genome Sequencing Center for Infectious Disease"/>
            <person name="Neafsey D."/>
            <person name="Cheeseman I."/>
            <person name="Volkman S."/>
            <person name="Adams J."/>
            <person name="Walker B."/>
            <person name="Young S.K."/>
            <person name="Zeng Q."/>
            <person name="Gargeya S."/>
            <person name="Fitzgerald M."/>
            <person name="Haas B."/>
            <person name="Abouelleil A."/>
            <person name="Alvarado L."/>
            <person name="Arachchi H.M."/>
            <person name="Berlin A.M."/>
            <person name="Chapman S.B."/>
            <person name="Dewar J."/>
            <person name="Goldberg J."/>
            <person name="Griggs A."/>
            <person name="Gujja S."/>
            <person name="Hansen M."/>
            <person name="Howarth C."/>
            <person name="Imamovic A."/>
            <person name="Larimer J."/>
            <person name="McCowan C."/>
            <person name="Murphy C."/>
            <person name="Neiman D."/>
            <person name="Pearson M."/>
            <person name="Priest M."/>
            <person name="Roberts A."/>
            <person name="Saif S."/>
            <person name="Shea T."/>
            <person name="Sisk P."/>
            <person name="Sykes S."/>
            <person name="Wortman J."/>
            <person name="Nusbaum C."/>
            <person name="Birren B."/>
        </authorList>
    </citation>
    <scope>NUCLEOTIDE SEQUENCE [LARGE SCALE GENOMIC DNA]</scope>
    <source>
        <strain evidence="3 4">UGT5.1</strain>
    </source>
</reference>
<dbReference type="SUPFAM" id="SSF140924">
    <property type="entry name" value="Duffy binding domain-like"/>
    <property type="match status" value="5"/>
</dbReference>
<dbReference type="InterPro" id="IPR041480">
    <property type="entry name" value="CIDR1_gamma"/>
</dbReference>
<dbReference type="Pfam" id="PF05424">
    <property type="entry name" value="Duffy_binding"/>
    <property type="match status" value="3"/>
</dbReference>
<feature type="compositionally biased region" description="Low complexity" evidence="1">
    <location>
        <begin position="1203"/>
        <end position="1214"/>
    </location>
</feature>
<feature type="compositionally biased region" description="Acidic residues" evidence="1">
    <location>
        <begin position="1325"/>
        <end position="1339"/>
    </location>
</feature>
<dbReference type="InterPro" id="IPR029211">
    <property type="entry name" value="PfEMP1_ATS"/>
</dbReference>
<dbReference type="EMBL" id="KE124597">
    <property type="protein sequence ID" value="EWC76154.1"/>
    <property type="molecule type" value="Genomic_DNA"/>
</dbReference>
<dbReference type="Pfam" id="PF15445">
    <property type="entry name" value="ATS"/>
    <property type="match status" value="1"/>
</dbReference>
<evidence type="ECO:0000313" key="3">
    <source>
        <dbReference type="EMBL" id="EWC76154.1"/>
    </source>
</evidence>
<feature type="compositionally biased region" description="Polar residues" evidence="1">
    <location>
        <begin position="1452"/>
        <end position="1466"/>
    </location>
</feature>
<dbReference type="InterPro" id="IPR044932">
    <property type="entry name" value="PfEMP1_ATS_sf"/>
</dbReference>
<feature type="region of interest" description="Disordered" evidence="1">
    <location>
        <begin position="722"/>
        <end position="744"/>
    </location>
</feature>
<feature type="compositionally biased region" description="Basic and acidic residues" evidence="1">
    <location>
        <begin position="856"/>
        <end position="876"/>
    </location>
</feature>
<dbReference type="InterPro" id="IPR008602">
    <property type="entry name" value="Duffy-antigen-binding"/>
</dbReference>
<dbReference type="GO" id="GO:0016020">
    <property type="term" value="C:membrane"/>
    <property type="evidence" value="ECO:0007669"/>
    <property type="project" value="InterPro"/>
</dbReference>